<feature type="domain" description="EAL" evidence="1">
    <location>
        <begin position="1"/>
        <end position="243"/>
    </location>
</feature>
<dbReference type="Pfam" id="PF00563">
    <property type="entry name" value="EAL"/>
    <property type="match status" value="1"/>
</dbReference>
<dbReference type="PANTHER" id="PTHR33121:SF70">
    <property type="entry name" value="SIGNALING PROTEIN YKOW"/>
    <property type="match status" value="1"/>
</dbReference>
<dbReference type="RefSeq" id="WP_183389807.1">
    <property type="nucleotide sequence ID" value="NZ_JACHXM010000052.1"/>
</dbReference>
<dbReference type="PANTHER" id="PTHR33121">
    <property type="entry name" value="CYCLIC DI-GMP PHOSPHODIESTERASE PDEF"/>
    <property type="match status" value="1"/>
</dbReference>
<evidence type="ECO:0000313" key="2">
    <source>
        <dbReference type="EMBL" id="MBB3143497.1"/>
    </source>
</evidence>
<dbReference type="AlphaFoldDB" id="A0A7W5C2L6"/>
<evidence type="ECO:0000313" key="3">
    <source>
        <dbReference type="Proteomes" id="UP000525987"/>
    </source>
</evidence>
<dbReference type="SUPFAM" id="SSF141868">
    <property type="entry name" value="EAL domain-like"/>
    <property type="match status" value="1"/>
</dbReference>
<protein>
    <submittedName>
        <fullName evidence="2">EAL domain-containing protein (Putative c-di-GMP-specific phosphodiesterase class I)</fullName>
    </submittedName>
</protein>
<sequence>MSSTPHLFYQPRVRLLGRAFQLIGYEGLFRSVTLSGEALPPARLPTMQRAQLASCEHFMWSLDTATRFMRELGNPASLTISLNLPGHLLEHRAFYECMLNWILDDEDRARGIEIEILESSVIHDLSRVAERLGRLRRAGIRFSLDDFASGYAGLSYLRTLPIDIVKINPALVMSATVEKADRRFLEGVLVLLNGLGKKIVLEGIESAASLALIRNFDIHGLQGYYFGRPMPAHQAIRYPHTQTLTVS</sequence>
<dbReference type="PROSITE" id="PS50883">
    <property type="entry name" value="EAL"/>
    <property type="match status" value="1"/>
</dbReference>
<dbReference type="CDD" id="cd01948">
    <property type="entry name" value="EAL"/>
    <property type="match status" value="1"/>
</dbReference>
<organism evidence="2 3">
    <name type="scientific">Halomonas organivorans</name>
    <dbReference type="NCBI Taxonomy" id="257772"/>
    <lineage>
        <taxon>Bacteria</taxon>
        <taxon>Pseudomonadati</taxon>
        <taxon>Pseudomonadota</taxon>
        <taxon>Gammaproteobacteria</taxon>
        <taxon>Oceanospirillales</taxon>
        <taxon>Halomonadaceae</taxon>
        <taxon>Halomonas</taxon>
    </lineage>
</organism>
<dbReference type="InterPro" id="IPR035919">
    <property type="entry name" value="EAL_sf"/>
</dbReference>
<proteinExistence type="predicted"/>
<dbReference type="Gene3D" id="3.20.20.450">
    <property type="entry name" value="EAL domain"/>
    <property type="match status" value="1"/>
</dbReference>
<accession>A0A7W5C2L6</accession>
<dbReference type="SMART" id="SM00052">
    <property type="entry name" value="EAL"/>
    <property type="match status" value="1"/>
</dbReference>
<reference evidence="2 3" key="1">
    <citation type="submission" date="2020-08" db="EMBL/GenBank/DDBJ databases">
        <title>Genomic Encyclopedia of Type Strains, Phase III (KMG-III): the genomes of soil and plant-associated and newly described type strains.</title>
        <authorList>
            <person name="Whitman W."/>
        </authorList>
    </citation>
    <scope>NUCLEOTIDE SEQUENCE [LARGE SCALE GENOMIC DNA]</scope>
    <source>
        <strain evidence="2 3">CECT 5995</strain>
    </source>
</reference>
<keyword evidence="3" id="KW-1185">Reference proteome</keyword>
<dbReference type="InterPro" id="IPR001633">
    <property type="entry name" value="EAL_dom"/>
</dbReference>
<evidence type="ECO:0000259" key="1">
    <source>
        <dbReference type="PROSITE" id="PS50883"/>
    </source>
</evidence>
<dbReference type="Proteomes" id="UP000525987">
    <property type="component" value="Unassembled WGS sequence"/>
</dbReference>
<dbReference type="GO" id="GO:0071111">
    <property type="term" value="F:cyclic-guanylate-specific phosphodiesterase activity"/>
    <property type="evidence" value="ECO:0007669"/>
    <property type="project" value="InterPro"/>
</dbReference>
<gene>
    <name evidence="2" type="ORF">FHR96_004420</name>
</gene>
<dbReference type="EMBL" id="JACHXM010000052">
    <property type="protein sequence ID" value="MBB3143497.1"/>
    <property type="molecule type" value="Genomic_DNA"/>
</dbReference>
<comment type="caution">
    <text evidence="2">The sequence shown here is derived from an EMBL/GenBank/DDBJ whole genome shotgun (WGS) entry which is preliminary data.</text>
</comment>
<dbReference type="InterPro" id="IPR050706">
    <property type="entry name" value="Cyclic-di-GMP_PDE-like"/>
</dbReference>
<name>A0A7W5C2L6_9GAMM</name>